<feature type="region of interest" description="Disordered" evidence="7">
    <location>
        <begin position="480"/>
        <end position="512"/>
    </location>
</feature>
<keyword evidence="2" id="KW-0813">Transport</keyword>
<sequence>MPDVAVPAKGSILGSLLPARYILAVLGSIGMAIIYGLKVNLSVAMVAMLNHSALAHGAGPAHAAAEQHADAEPVCQGSNSTEAVEDGPFAWSEPLQGTILSCYFWGYFVSQIPGARIAESVSAKWVMFFSVFINVVCTLLTPIAAELHYGAMIAMRIGEGIGGGVTFPSMHVMLASWAPPNERSVMSAIVYAGTALGTVISMLMAGVLAGSLGWESVFYVMGGLSCIWLLLWVWLIQDTPNKQALISQEERSYITSSLGSEGSGHGGPKPAVPWKKVFTSAPFYGILIAHVANNWGWYMLLIELPFYMKQVLQFNIKENAVVTAIPFLTMWFFSMFLSKTLDALRARGKINTTIARKIATLIASVIPMCCLLALCYIGCQRGLAVALMTIGITSIGGMFCGFLSNHIDIAPNYAGTLMAITNTAATLPGIIVPIFVGQITHGNQTIGAWRIIFFVTIALYICEIFGYTILGSGEEQSWNRGDKANNGTVEHGEVEATPLNTKEPAKNYSQEE</sequence>
<keyword evidence="4" id="KW-0769">Symport</keyword>
<dbReference type="GO" id="GO:0015293">
    <property type="term" value="F:symporter activity"/>
    <property type="evidence" value="ECO:0007669"/>
    <property type="project" value="UniProtKB-KW"/>
</dbReference>
<dbReference type="Pfam" id="PF07690">
    <property type="entry name" value="MFS_1"/>
    <property type="match status" value="1"/>
</dbReference>
<feature type="transmembrane region" description="Helical" evidence="8">
    <location>
        <begin position="383"/>
        <end position="403"/>
    </location>
</feature>
<dbReference type="GO" id="GO:0006820">
    <property type="term" value="P:monoatomic anion transport"/>
    <property type="evidence" value="ECO:0007669"/>
    <property type="project" value="TreeGrafter"/>
</dbReference>
<feature type="transmembrane region" description="Helical" evidence="8">
    <location>
        <begin position="320"/>
        <end position="337"/>
    </location>
</feature>
<dbReference type="FunFam" id="1.20.1250.20:FF:000003">
    <property type="entry name" value="Solute carrier family 17 member 3"/>
    <property type="match status" value="1"/>
</dbReference>
<dbReference type="AlphaFoldDB" id="A0A1Q3FRX6"/>
<feature type="transmembrane region" description="Helical" evidence="8">
    <location>
        <begin position="157"/>
        <end position="177"/>
    </location>
</feature>
<dbReference type="EMBL" id="GFDL01004740">
    <property type="protein sequence ID" value="JAV30305.1"/>
    <property type="molecule type" value="Transcribed_RNA"/>
</dbReference>
<dbReference type="PROSITE" id="PS50850">
    <property type="entry name" value="MFS"/>
    <property type="match status" value="1"/>
</dbReference>
<organism evidence="10">
    <name type="scientific">Culex tarsalis</name>
    <name type="common">Encephalitis mosquito</name>
    <dbReference type="NCBI Taxonomy" id="7177"/>
    <lineage>
        <taxon>Eukaryota</taxon>
        <taxon>Metazoa</taxon>
        <taxon>Ecdysozoa</taxon>
        <taxon>Arthropoda</taxon>
        <taxon>Hexapoda</taxon>
        <taxon>Insecta</taxon>
        <taxon>Pterygota</taxon>
        <taxon>Neoptera</taxon>
        <taxon>Endopterygota</taxon>
        <taxon>Diptera</taxon>
        <taxon>Nematocera</taxon>
        <taxon>Culicoidea</taxon>
        <taxon>Culicidae</taxon>
        <taxon>Culicinae</taxon>
        <taxon>Culicini</taxon>
        <taxon>Culex</taxon>
        <taxon>Culex</taxon>
    </lineage>
</organism>
<evidence type="ECO:0000256" key="8">
    <source>
        <dbReference type="SAM" id="Phobius"/>
    </source>
</evidence>
<dbReference type="InterPro" id="IPR011701">
    <property type="entry name" value="MFS"/>
</dbReference>
<evidence type="ECO:0000313" key="10">
    <source>
        <dbReference type="EMBL" id="JAV30305.1"/>
    </source>
</evidence>
<accession>A0A1Q3FRX6</accession>
<dbReference type="PANTHER" id="PTHR11662">
    <property type="entry name" value="SOLUTE CARRIER FAMILY 17"/>
    <property type="match status" value="1"/>
</dbReference>
<evidence type="ECO:0000256" key="5">
    <source>
        <dbReference type="ARBA" id="ARBA00022989"/>
    </source>
</evidence>
<evidence type="ECO:0000256" key="2">
    <source>
        <dbReference type="ARBA" id="ARBA00022448"/>
    </source>
</evidence>
<feature type="transmembrane region" description="Helical" evidence="8">
    <location>
        <begin position="358"/>
        <end position="377"/>
    </location>
</feature>
<evidence type="ECO:0000256" key="3">
    <source>
        <dbReference type="ARBA" id="ARBA00022692"/>
    </source>
</evidence>
<feature type="transmembrane region" description="Helical" evidence="8">
    <location>
        <begin position="189"/>
        <end position="210"/>
    </location>
</feature>
<dbReference type="SUPFAM" id="SSF103473">
    <property type="entry name" value="MFS general substrate transporter"/>
    <property type="match status" value="1"/>
</dbReference>
<feature type="domain" description="Major facilitator superfamily (MFS) profile" evidence="9">
    <location>
        <begin position="16"/>
        <end position="474"/>
    </location>
</feature>
<feature type="transmembrane region" description="Helical" evidence="8">
    <location>
        <begin position="20"/>
        <end position="37"/>
    </location>
</feature>
<dbReference type="InterPro" id="IPR036259">
    <property type="entry name" value="MFS_trans_sf"/>
</dbReference>
<evidence type="ECO:0000256" key="7">
    <source>
        <dbReference type="SAM" id="MobiDB-lite"/>
    </source>
</evidence>
<dbReference type="CDD" id="cd17318">
    <property type="entry name" value="MFS_SLC17"/>
    <property type="match status" value="1"/>
</dbReference>
<keyword evidence="6 8" id="KW-0472">Membrane</keyword>
<evidence type="ECO:0000259" key="9">
    <source>
        <dbReference type="PROSITE" id="PS50850"/>
    </source>
</evidence>
<dbReference type="Gene3D" id="1.20.1250.20">
    <property type="entry name" value="MFS general substrate transporter like domains"/>
    <property type="match status" value="2"/>
</dbReference>
<evidence type="ECO:0000256" key="4">
    <source>
        <dbReference type="ARBA" id="ARBA00022847"/>
    </source>
</evidence>
<dbReference type="PANTHER" id="PTHR11662:SF457">
    <property type="entry name" value="MAJOR FACILITATOR SUPERFAMILY TRANSPORTER 3"/>
    <property type="match status" value="1"/>
</dbReference>
<keyword evidence="3 8" id="KW-0812">Transmembrane</keyword>
<feature type="transmembrane region" description="Helical" evidence="8">
    <location>
        <begin position="281"/>
        <end position="300"/>
    </location>
</feature>
<reference evidence="10" key="1">
    <citation type="submission" date="2017-01" db="EMBL/GenBank/DDBJ databases">
        <title>A deep insight into the sialotranscriptome of adult male and female Cluex tarsalis mosquitoes.</title>
        <authorList>
            <person name="Ribeiro J.M."/>
            <person name="Moreira F."/>
            <person name="Bernard K.A."/>
            <person name="Calvo E."/>
        </authorList>
    </citation>
    <scope>NUCLEOTIDE SEQUENCE</scope>
    <source>
        <strain evidence="10">Kern County</strain>
        <tissue evidence="10">Salivary glands</tissue>
    </source>
</reference>
<evidence type="ECO:0000256" key="6">
    <source>
        <dbReference type="ARBA" id="ARBA00023136"/>
    </source>
</evidence>
<proteinExistence type="predicted"/>
<evidence type="ECO:0000256" key="1">
    <source>
        <dbReference type="ARBA" id="ARBA00004141"/>
    </source>
</evidence>
<protein>
    <submittedName>
        <fullName evidence="10">Putative permease of the major facilitator superfamily protein</fullName>
    </submittedName>
</protein>
<feature type="transmembrane region" description="Helical" evidence="8">
    <location>
        <begin position="216"/>
        <end position="236"/>
    </location>
</feature>
<feature type="transmembrane region" description="Helical" evidence="8">
    <location>
        <begin position="125"/>
        <end position="145"/>
    </location>
</feature>
<dbReference type="InterPro" id="IPR050382">
    <property type="entry name" value="MFS_Na/Anion_cotransporter"/>
</dbReference>
<comment type="subcellular location">
    <subcellularLocation>
        <location evidence="1">Membrane</location>
        <topology evidence="1">Multi-pass membrane protein</topology>
    </subcellularLocation>
</comment>
<name>A0A1Q3FRX6_CULTA</name>
<keyword evidence="5 8" id="KW-1133">Transmembrane helix</keyword>
<dbReference type="InterPro" id="IPR020846">
    <property type="entry name" value="MFS_dom"/>
</dbReference>
<feature type="transmembrane region" description="Helical" evidence="8">
    <location>
        <begin position="448"/>
        <end position="470"/>
    </location>
</feature>
<feature type="transmembrane region" description="Helical" evidence="8">
    <location>
        <begin position="415"/>
        <end position="436"/>
    </location>
</feature>
<dbReference type="GO" id="GO:0016020">
    <property type="term" value="C:membrane"/>
    <property type="evidence" value="ECO:0007669"/>
    <property type="project" value="UniProtKB-SubCell"/>
</dbReference>